<dbReference type="EMBL" id="LGYO01000022">
    <property type="protein sequence ID" value="KNZ41870.1"/>
    <property type="molecule type" value="Genomic_DNA"/>
</dbReference>
<protein>
    <submittedName>
        <fullName evidence="2">Uncharacterized protein</fullName>
    </submittedName>
</protein>
<dbReference type="Proteomes" id="UP000036873">
    <property type="component" value="Unassembled WGS sequence"/>
</dbReference>
<feature type="compositionally biased region" description="Basic residues" evidence="1">
    <location>
        <begin position="15"/>
        <end position="28"/>
    </location>
</feature>
<reference evidence="3" key="1">
    <citation type="submission" date="2015-07" db="EMBL/GenBank/DDBJ databases">
        <title>Draft genome sequence of Acetobacterium bakii DSM 8293, a potential psychrophilic chemical producer through syngas fermentation.</title>
        <authorList>
            <person name="Song Y."/>
            <person name="Hwang S."/>
            <person name="Cho B.-K."/>
        </authorList>
    </citation>
    <scope>NUCLEOTIDE SEQUENCE [LARGE SCALE GENOMIC DNA]</scope>
    <source>
        <strain evidence="3">DSM 8239</strain>
    </source>
</reference>
<organism evidence="2 3">
    <name type="scientific">Acetobacterium bakii</name>
    <dbReference type="NCBI Taxonomy" id="52689"/>
    <lineage>
        <taxon>Bacteria</taxon>
        <taxon>Bacillati</taxon>
        <taxon>Bacillota</taxon>
        <taxon>Clostridia</taxon>
        <taxon>Eubacteriales</taxon>
        <taxon>Eubacteriaceae</taxon>
        <taxon>Acetobacterium</taxon>
    </lineage>
</organism>
<comment type="caution">
    <text evidence="2">The sequence shown here is derived from an EMBL/GenBank/DDBJ whole genome shotgun (WGS) entry which is preliminary data.</text>
</comment>
<name>A0A0L6U269_9FIRM</name>
<sequence>MVNRPQLWRAATKLERKKSTKRAQKEHKRTVPFGLGLSKARYLYKYRMDVSGENLMEEKN</sequence>
<gene>
    <name evidence="2" type="ORF">AKG39_09645</name>
</gene>
<keyword evidence="3" id="KW-1185">Reference proteome</keyword>
<feature type="region of interest" description="Disordered" evidence="1">
    <location>
        <begin position="1"/>
        <end position="28"/>
    </location>
</feature>
<evidence type="ECO:0000256" key="1">
    <source>
        <dbReference type="SAM" id="MobiDB-lite"/>
    </source>
</evidence>
<dbReference type="AlphaFoldDB" id="A0A0L6U269"/>
<evidence type="ECO:0000313" key="3">
    <source>
        <dbReference type="Proteomes" id="UP000036873"/>
    </source>
</evidence>
<proteinExistence type="predicted"/>
<accession>A0A0L6U269</accession>
<evidence type="ECO:0000313" key="2">
    <source>
        <dbReference type="EMBL" id="KNZ41870.1"/>
    </source>
</evidence>